<dbReference type="PROSITE" id="PS50143">
    <property type="entry name" value="BIR_REPEAT_2"/>
    <property type="match status" value="2"/>
</dbReference>
<dbReference type="Pfam" id="PF00653">
    <property type="entry name" value="BIR"/>
    <property type="match status" value="2"/>
</dbReference>
<dbReference type="Gene3D" id="1.10.1170.10">
    <property type="entry name" value="Inhibitor Of Apoptosis Protein (2mihbC-IAP-1), Chain A"/>
    <property type="match status" value="2"/>
</dbReference>
<name>A0AAV4BFB8_9GAST</name>
<dbReference type="GO" id="GO:0005634">
    <property type="term" value="C:nucleus"/>
    <property type="evidence" value="ECO:0007669"/>
    <property type="project" value="TreeGrafter"/>
</dbReference>
<dbReference type="Pfam" id="PF13920">
    <property type="entry name" value="zf-C3HC4_3"/>
    <property type="match status" value="1"/>
</dbReference>
<dbReference type="PANTHER" id="PTHR10044">
    <property type="entry name" value="INHIBITOR OF APOPTOSIS"/>
    <property type="match status" value="1"/>
</dbReference>
<gene>
    <name evidence="4" type="ORF">PoB_004401100</name>
</gene>
<dbReference type="GO" id="GO:0051726">
    <property type="term" value="P:regulation of cell cycle"/>
    <property type="evidence" value="ECO:0007669"/>
    <property type="project" value="TreeGrafter"/>
</dbReference>
<keyword evidence="2" id="KW-0863">Zinc-finger</keyword>
<dbReference type="Proteomes" id="UP000735302">
    <property type="component" value="Unassembled WGS sequence"/>
</dbReference>
<dbReference type="InterPro" id="IPR050784">
    <property type="entry name" value="IAP"/>
</dbReference>
<keyword evidence="5" id="KW-1185">Reference proteome</keyword>
<protein>
    <submittedName>
        <fullName evidence="4">Apoptosis inhibitor iap</fullName>
    </submittedName>
</protein>
<dbReference type="CDD" id="cd00022">
    <property type="entry name" value="BIR"/>
    <property type="match status" value="1"/>
</dbReference>
<dbReference type="PANTHER" id="PTHR10044:SF139">
    <property type="entry name" value="DEATH-ASSOCIATED INHIBITOR OF APOPTOSIS 2"/>
    <property type="match status" value="1"/>
</dbReference>
<organism evidence="4 5">
    <name type="scientific">Plakobranchus ocellatus</name>
    <dbReference type="NCBI Taxonomy" id="259542"/>
    <lineage>
        <taxon>Eukaryota</taxon>
        <taxon>Metazoa</taxon>
        <taxon>Spiralia</taxon>
        <taxon>Lophotrochozoa</taxon>
        <taxon>Mollusca</taxon>
        <taxon>Gastropoda</taxon>
        <taxon>Heterobranchia</taxon>
        <taxon>Euthyneura</taxon>
        <taxon>Panpulmonata</taxon>
        <taxon>Sacoglossa</taxon>
        <taxon>Placobranchoidea</taxon>
        <taxon>Plakobranchidae</taxon>
        <taxon>Plakobranchus</taxon>
    </lineage>
</organism>
<evidence type="ECO:0000256" key="2">
    <source>
        <dbReference type="ARBA" id="ARBA00022771"/>
    </source>
</evidence>
<dbReference type="SMART" id="SM00238">
    <property type="entry name" value="BIR"/>
    <property type="match status" value="2"/>
</dbReference>
<keyword evidence="3" id="KW-0862">Zinc</keyword>
<dbReference type="Gene3D" id="3.30.40.10">
    <property type="entry name" value="Zinc/RING finger domain, C3HC4 (zinc finger)"/>
    <property type="match status" value="1"/>
</dbReference>
<evidence type="ECO:0000256" key="1">
    <source>
        <dbReference type="ARBA" id="ARBA00022723"/>
    </source>
</evidence>
<evidence type="ECO:0000313" key="4">
    <source>
        <dbReference type="EMBL" id="GFO17506.1"/>
    </source>
</evidence>
<dbReference type="InterPro" id="IPR001370">
    <property type="entry name" value="BIR_rpt"/>
</dbReference>
<sequence>MEMLSRSDVIKFERLFNIRWDWLYEEKWRLKTFAKYPHDSPQFAVLLAKEGFIYIGCGDASDDTVVCFFCKRIKREWRKDENIADIHSKLCLVCPMVTGSECGNVPFISGQTATQASQPEDSQVPLPSGLGIKIKRNLPQQRSHSTQPGKFRTGSDICQEIQRASSSNLNTSNDWALPLTNTANVSQSTHRHVGNLQNSPTLNAITNQSLTSVEDANQSITSTSLAIQTSSPAVPVNTYSAAAVSSIEASTLAVVTNQTVVPQNQTLDNLGIIMEKPKKYEYAKYLDRFKTFYKWPVNHHLKKKDLAGAGFYYTGDRDCVRCFYCDGILHNLYDYDDVQVEHARLFPKCGFIRLNLGQTFVDTVALLCRDNKKISFQMVIDKMNIHPSTLQVGELRTNNDELRGKILCKACCKQKRTVVFLPCGHLVCCTDCAASMELCPITSCVMPVTATIRAILPSS</sequence>
<evidence type="ECO:0000313" key="5">
    <source>
        <dbReference type="Proteomes" id="UP000735302"/>
    </source>
</evidence>
<dbReference type="SUPFAM" id="SSF57924">
    <property type="entry name" value="Inhibitor of apoptosis (IAP) repeat"/>
    <property type="match status" value="2"/>
</dbReference>
<dbReference type="AlphaFoldDB" id="A0AAV4BFB8"/>
<dbReference type="FunFam" id="1.10.1170.10:FF:000002">
    <property type="entry name" value="Baculoviral IAP repeat containing 7"/>
    <property type="match status" value="1"/>
</dbReference>
<evidence type="ECO:0000256" key="3">
    <source>
        <dbReference type="ARBA" id="ARBA00022833"/>
    </source>
</evidence>
<reference evidence="4 5" key="1">
    <citation type="journal article" date="2021" name="Elife">
        <title>Chloroplast acquisition without the gene transfer in kleptoplastic sea slugs, Plakobranchus ocellatus.</title>
        <authorList>
            <person name="Maeda T."/>
            <person name="Takahashi S."/>
            <person name="Yoshida T."/>
            <person name="Shimamura S."/>
            <person name="Takaki Y."/>
            <person name="Nagai Y."/>
            <person name="Toyoda A."/>
            <person name="Suzuki Y."/>
            <person name="Arimoto A."/>
            <person name="Ishii H."/>
            <person name="Satoh N."/>
            <person name="Nishiyama T."/>
            <person name="Hasebe M."/>
            <person name="Maruyama T."/>
            <person name="Minagawa J."/>
            <person name="Obokata J."/>
            <person name="Shigenobu S."/>
        </authorList>
    </citation>
    <scope>NUCLEOTIDE SEQUENCE [LARGE SCALE GENOMIC DNA]</scope>
</reference>
<dbReference type="EMBL" id="BLXT01004823">
    <property type="protein sequence ID" value="GFO17506.1"/>
    <property type="molecule type" value="Genomic_DNA"/>
</dbReference>
<keyword evidence="1" id="KW-0479">Metal-binding</keyword>
<proteinExistence type="predicted"/>
<comment type="caution">
    <text evidence="4">The sequence shown here is derived from an EMBL/GenBank/DDBJ whole genome shotgun (WGS) entry which is preliminary data.</text>
</comment>
<accession>A0AAV4BFB8</accession>
<dbReference type="GO" id="GO:0008270">
    <property type="term" value="F:zinc ion binding"/>
    <property type="evidence" value="ECO:0007669"/>
    <property type="project" value="UniProtKB-KW"/>
</dbReference>
<dbReference type="InterPro" id="IPR013083">
    <property type="entry name" value="Znf_RING/FYVE/PHD"/>
</dbReference>
<dbReference type="GO" id="GO:0005737">
    <property type="term" value="C:cytoplasm"/>
    <property type="evidence" value="ECO:0007669"/>
    <property type="project" value="TreeGrafter"/>
</dbReference>